<dbReference type="InterPro" id="IPR036663">
    <property type="entry name" value="Fumarylacetoacetase_C_sf"/>
</dbReference>
<dbReference type="Proteomes" id="UP000078292">
    <property type="component" value="Unassembled WGS sequence"/>
</dbReference>
<protein>
    <submittedName>
        <fullName evidence="4">2-keto-4-pentenoate hydratase</fullName>
    </submittedName>
</protein>
<proteinExistence type="inferred from homology"/>
<evidence type="ECO:0000256" key="2">
    <source>
        <dbReference type="ARBA" id="ARBA00022723"/>
    </source>
</evidence>
<evidence type="ECO:0000313" key="5">
    <source>
        <dbReference type="Proteomes" id="UP000078292"/>
    </source>
</evidence>
<keyword evidence="5" id="KW-1185">Reference proteome</keyword>
<dbReference type="PANTHER" id="PTHR42796:SF4">
    <property type="entry name" value="FUMARYLACETOACETATE HYDROLASE DOMAIN-CONTAINING PROTEIN 2A"/>
    <property type="match status" value="1"/>
</dbReference>
<evidence type="ECO:0000256" key="1">
    <source>
        <dbReference type="ARBA" id="ARBA00010211"/>
    </source>
</evidence>
<dbReference type="GO" id="GO:0019752">
    <property type="term" value="P:carboxylic acid metabolic process"/>
    <property type="evidence" value="ECO:0007669"/>
    <property type="project" value="UniProtKB-ARBA"/>
</dbReference>
<dbReference type="EMBL" id="LXEY01000020">
    <property type="protein sequence ID" value="OAV60126.1"/>
    <property type="molecule type" value="Genomic_DNA"/>
</dbReference>
<dbReference type="RefSeq" id="WP_043057522.1">
    <property type="nucleotide sequence ID" value="NZ_LXEY01000020.1"/>
</dbReference>
<dbReference type="STRING" id="1837282.A6F49_12040"/>
<evidence type="ECO:0000313" key="4">
    <source>
        <dbReference type="EMBL" id="OAV60126.1"/>
    </source>
</evidence>
<comment type="caution">
    <text evidence="4">The sequence shown here is derived from an EMBL/GenBank/DDBJ whole genome shotgun (WGS) entry which is preliminary data.</text>
</comment>
<feature type="domain" description="Fumarylacetoacetase-like C-terminal" evidence="3">
    <location>
        <begin position="95"/>
        <end position="302"/>
    </location>
</feature>
<dbReference type="Pfam" id="PF01557">
    <property type="entry name" value="FAA_hydrolase"/>
    <property type="match status" value="1"/>
</dbReference>
<dbReference type="GO" id="GO:0016853">
    <property type="term" value="F:isomerase activity"/>
    <property type="evidence" value="ECO:0007669"/>
    <property type="project" value="UniProtKB-ARBA"/>
</dbReference>
<keyword evidence="2" id="KW-0479">Metal-binding</keyword>
<accession>A0A1B7LXV3</accession>
<dbReference type="AlphaFoldDB" id="A0A1B7LXV3"/>
<name>A0A1B7LXV3_9MICC</name>
<dbReference type="InterPro" id="IPR051121">
    <property type="entry name" value="FAH"/>
</dbReference>
<dbReference type="FunFam" id="3.90.850.10:FF:000002">
    <property type="entry name" value="2-hydroxyhepta-2,4-diene-1,7-dioate isomerase"/>
    <property type="match status" value="1"/>
</dbReference>
<dbReference type="InterPro" id="IPR011234">
    <property type="entry name" value="Fumarylacetoacetase-like_C"/>
</dbReference>
<organism evidence="4 5">
    <name type="scientific">Enteractinococcus helveticum</name>
    <dbReference type="NCBI Taxonomy" id="1837282"/>
    <lineage>
        <taxon>Bacteria</taxon>
        <taxon>Bacillati</taxon>
        <taxon>Actinomycetota</taxon>
        <taxon>Actinomycetes</taxon>
        <taxon>Micrococcales</taxon>
        <taxon>Micrococcaceae</taxon>
    </lineage>
</organism>
<gene>
    <name evidence="4" type="ORF">A6F49_12040</name>
</gene>
<sequence>MKLATFRIPDQRLDEPGATFAAAITETDTDDSGVEYATQAVMLEGIVDVGTYLTLPLNDRQERVHRAIEEAQRDPSKVLDVSEFTYDTLISYPSKVFCIGLNYRNHILETGLKLPEYPTVFAKYGQTLTGPYSDIELPALDHRLDYEGELAVIISAPGKNIPASNARNYIAGYAVSNDFSLRGMQGRTDEWTQGKIFEATTPVGPWLVTPDEFKENARLTTLVNGEVRQDDSVDDLVFKVDELIEYLSEIITLLPGDIILTGTPGGVALAMRDENGRRPWLKAGDVVETRIEGLGAQRNVIV</sequence>
<comment type="similarity">
    <text evidence="1">Belongs to the FAH family.</text>
</comment>
<dbReference type="OrthoDB" id="9805307at2"/>
<dbReference type="Gene3D" id="3.90.850.10">
    <property type="entry name" value="Fumarylacetoacetase-like, C-terminal domain"/>
    <property type="match status" value="1"/>
</dbReference>
<evidence type="ECO:0000259" key="3">
    <source>
        <dbReference type="Pfam" id="PF01557"/>
    </source>
</evidence>
<dbReference type="PANTHER" id="PTHR42796">
    <property type="entry name" value="FUMARYLACETOACETATE HYDROLASE DOMAIN-CONTAINING PROTEIN 2A-RELATED"/>
    <property type="match status" value="1"/>
</dbReference>
<dbReference type="GO" id="GO:0046872">
    <property type="term" value="F:metal ion binding"/>
    <property type="evidence" value="ECO:0007669"/>
    <property type="project" value="UniProtKB-KW"/>
</dbReference>
<dbReference type="SUPFAM" id="SSF56529">
    <property type="entry name" value="FAH"/>
    <property type="match status" value="1"/>
</dbReference>
<reference evidence="4 5" key="1">
    <citation type="submission" date="2016-04" db="EMBL/GenBank/DDBJ databases">
        <title>First whole genome shotgun sequence of the bacterium Enteractinococcus sp. strain UASWS1574.</title>
        <authorList>
            <person name="Crovadore J."/>
            <person name="Chablais R."/>
            <person name="Lefort F."/>
        </authorList>
    </citation>
    <scope>NUCLEOTIDE SEQUENCE [LARGE SCALE GENOMIC DNA]</scope>
    <source>
        <strain evidence="4 5">UASWS1574</strain>
    </source>
</reference>